<evidence type="ECO:0000313" key="2">
    <source>
        <dbReference type="Proteomes" id="UP000694393"/>
    </source>
</evidence>
<dbReference type="AlphaFoldDB" id="A0A8C8SMZ8"/>
<evidence type="ECO:0000313" key="1">
    <source>
        <dbReference type="Ensembl" id="ENSPCEP00000021335.1"/>
    </source>
</evidence>
<reference evidence="1" key="2">
    <citation type="submission" date="2025-09" db="UniProtKB">
        <authorList>
            <consortium name="Ensembl"/>
        </authorList>
    </citation>
    <scope>IDENTIFICATION</scope>
</reference>
<accession>A0A8C8SMZ8</accession>
<name>A0A8C8SMZ8_9SAUR</name>
<reference evidence="1" key="1">
    <citation type="submission" date="2025-08" db="UniProtKB">
        <authorList>
            <consortium name="Ensembl"/>
        </authorList>
    </citation>
    <scope>IDENTIFICATION</scope>
</reference>
<proteinExistence type="predicted"/>
<keyword evidence="2" id="KW-1185">Reference proteome</keyword>
<dbReference type="Proteomes" id="UP000694393">
    <property type="component" value="Unplaced"/>
</dbReference>
<dbReference type="Ensembl" id="ENSPCET00000022070.1">
    <property type="protein sequence ID" value="ENSPCEP00000021335.1"/>
    <property type="gene ID" value="ENSPCEG00000016419.1"/>
</dbReference>
<protein>
    <submittedName>
        <fullName evidence="1">Uncharacterized protein</fullName>
    </submittedName>
</protein>
<organism evidence="1 2">
    <name type="scientific">Pelusios castaneus</name>
    <name type="common">West African mud turtle</name>
    <dbReference type="NCBI Taxonomy" id="367368"/>
    <lineage>
        <taxon>Eukaryota</taxon>
        <taxon>Metazoa</taxon>
        <taxon>Chordata</taxon>
        <taxon>Craniata</taxon>
        <taxon>Vertebrata</taxon>
        <taxon>Euteleostomi</taxon>
        <taxon>Archelosauria</taxon>
        <taxon>Testudinata</taxon>
        <taxon>Testudines</taxon>
        <taxon>Pleurodira</taxon>
        <taxon>Pelomedusidae</taxon>
        <taxon>Pelusios</taxon>
    </lineage>
</organism>
<sequence length="148" mass="16314">MPQEIGLTPNHECVSHTDAAPFYPSNISLVSYTYSVLVGVEAVPVKGTLIRKYLVIPESLGLGSSWLYVLVLRGTPALNPAFAMLTIFSGRAVAPVSACQLTMKKLIWGIIFLKTKTQEICSPPLFFISLDFVLQAFFPYTLNQEKCI</sequence>